<gene>
    <name evidence="1" type="ORF">SPHINGO391_440159</name>
</gene>
<name>A0A5E7Z557_9SPHN</name>
<protein>
    <submittedName>
        <fullName evidence="1">Uncharacterized protein</fullName>
    </submittedName>
</protein>
<dbReference type="AlphaFoldDB" id="A0A5E7Z557"/>
<sequence length="34" mass="3773">MSGPYDEPLTCQTYGVSNAPTLRDLSAHARYRSD</sequence>
<reference evidence="1 2" key="1">
    <citation type="submission" date="2019-09" db="EMBL/GenBank/DDBJ databases">
        <authorList>
            <person name="Dittami M. S."/>
        </authorList>
    </citation>
    <scope>NUCLEOTIDE SEQUENCE [LARGE SCALE GENOMIC DNA]</scope>
    <source>
        <strain evidence="1">SPHINGO391</strain>
    </source>
</reference>
<proteinExistence type="predicted"/>
<dbReference type="Proteomes" id="UP000326857">
    <property type="component" value="Unassembled WGS sequence"/>
</dbReference>
<organism evidence="1 2">
    <name type="scientific">Sphingomonas aurantiaca</name>
    <dbReference type="NCBI Taxonomy" id="185949"/>
    <lineage>
        <taxon>Bacteria</taxon>
        <taxon>Pseudomonadati</taxon>
        <taxon>Pseudomonadota</taxon>
        <taxon>Alphaproteobacteria</taxon>
        <taxon>Sphingomonadales</taxon>
        <taxon>Sphingomonadaceae</taxon>
        <taxon>Sphingomonas</taxon>
    </lineage>
</organism>
<accession>A0A5E7Z557</accession>
<evidence type="ECO:0000313" key="1">
    <source>
        <dbReference type="EMBL" id="VVT13794.1"/>
    </source>
</evidence>
<dbReference type="EMBL" id="CABVLI010000039">
    <property type="protein sequence ID" value="VVT13794.1"/>
    <property type="molecule type" value="Genomic_DNA"/>
</dbReference>
<evidence type="ECO:0000313" key="2">
    <source>
        <dbReference type="Proteomes" id="UP000326857"/>
    </source>
</evidence>